<gene>
    <name evidence="1" type="ORF">METZ01_LOCUS473297</name>
</gene>
<evidence type="ECO:0000313" key="1">
    <source>
        <dbReference type="EMBL" id="SVE20443.1"/>
    </source>
</evidence>
<accession>A0A383BKX1</accession>
<organism evidence="1">
    <name type="scientific">marine metagenome</name>
    <dbReference type="NCBI Taxonomy" id="408172"/>
    <lineage>
        <taxon>unclassified sequences</taxon>
        <taxon>metagenomes</taxon>
        <taxon>ecological metagenomes</taxon>
    </lineage>
</organism>
<name>A0A383BKX1_9ZZZZ</name>
<dbReference type="AlphaFoldDB" id="A0A383BKX1"/>
<reference evidence="1" key="1">
    <citation type="submission" date="2018-05" db="EMBL/GenBank/DDBJ databases">
        <authorList>
            <person name="Lanie J.A."/>
            <person name="Ng W.-L."/>
            <person name="Kazmierczak K.M."/>
            <person name="Andrzejewski T.M."/>
            <person name="Davidsen T.M."/>
            <person name="Wayne K.J."/>
            <person name="Tettelin H."/>
            <person name="Glass J.I."/>
            <person name="Rusch D."/>
            <person name="Podicherti R."/>
            <person name="Tsui H.-C.T."/>
            <person name="Winkler M.E."/>
        </authorList>
    </citation>
    <scope>NUCLEOTIDE SEQUENCE</scope>
</reference>
<evidence type="ECO:0008006" key="2">
    <source>
        <dbReference type="Google" id="ProtNLM"/>
    </source>
</evidence>
<sequence length="114" mass="11646">MANTFKNATFIANLAADTDSPAIATVATTSPATQTTIIGMTVANTTSGVISVGVKLIDSSANEAWIVKDAPVPTGGSLVVSSAQKICMETGDHLKVVSNTANSMDVIVSYLEIT</sequence>
<dbReference type="EMBL" id="UINC01201208">
    <property type="protein sequence ID" value="SVE20443.1"/>
    <property type="molecule type" value="Genomic_DNA"/>
</dbReference>
<protein>
    <recommendedName>
        <fullName evidence="2">Virion structural protein</fullName>
    </recommendedName>
</protein>
<proteinExistence type="predicted"/>